<comment type="similarity">
    <text evidence="1">Belongs to the SNF7 family.</text>
</comment>
<name>H2YYM0_CIOSA</name>
<dbReference type="STRING" id="51511.ENSCSAVP00000010431"/>
<dbReference type="InterPro" id="IPR005024">
    <property type="entry name" value="Snf7_fam"/>
</dbReference>
<evidence type="ECO:0008006" key="6">
    <source>
        <dbReference type="Google" id="ProtNLM"/>
    </source>
</evidence>
<dbReference type="HOGENOM" id="CLU_069208_0_1_1"/>
<proteinExistence type="inferred from homology"/>
<keyword evidence="5" id="KW-1185">Reference proteome</keyword>
<evidence type="ECO:0000256" key="1">
    <source>
        <dbReference type="ARBA" id="ARBA00006190"/>
    </source>
</evidence>
<dbReference type="PANTHER" id="PTHR10476">
    <property type="entry name" value="CHARGED MULTIVESICULAR BODY PROTEIN"/>
    <property type="match status" value="1"/>
</dbReference>
<reference evidence="5" key="1">
    <citation type="submission" date="2003-08" db="EMBL/GenBank/DDBJ databases">
        <authorList>
            <person name="Birren B."/>
            <person name="Nusbaum C."/>
            <person name="Abebe A."/>
            <person name="Abouelleil A."/>
            <person name="Adekoya E."/>
            <person name="Ait-zahra M."/>
            <person name="Allen N."/>
            <person name="Allen T."/>
            <person name="An P."/>
            <person name="Anderson M."/>
            <person name="Anderson S."/>
            <person name="Arachchi H."/>
            <person name="Armbruster J."/>
            <person name="Bachantsang P."/>
            <person name="Baldwin J."/>
            <person name="Barry A."/>
            <person name="Bayul T."/>
            <person name="Blitshsteyn B."/>
            <person name="Bloom T."/>
            <person name="Blye J."/>
            <person name="Boguslavskiy L."/>
            <person name="Borowsky M."/>
            <person name="Boukhgalter B."/>
            <person name="Brunache A."/>
            <person name="Butler J."/>
            <person name="Calixte N."/>
            <person name="Calvo S."/>
            <person name="Camarata J."/>
            <person name="Campo K."/>
            <person name="Chang J."/>
            <person name="Cheshatsang Y."/>
            <person name="Citroen M."/>
            <person name="Collymore A."/>
            <person name="Considine T."/>
            <person name="Cook A."/>
            <person name="Cooke P."/>
            <person name="Corum B."/>
            <person name="Cuomo C."/>
            <person name="David R."/>
            <person name="Dawoe T."/>
            <person name="Degray S."/>
            <person name="Dodge S."/>
            <person name="Dooley K."/>
            <person name="Dorje P."/>
            <person name="Dorjee K."/>
            <person name="Dorris L."/>
            <person name="Duffey N."/>
            <person name="Dupes A."/>
            <person name="Elkins T."/>
            <person name="Engels R."/>
            <person name="Erickson J."/>
            <person name="Farina A."/>
            <person name="Faro S."/>
            <person name="Ferreira P."/>
            <person name="Fischer H."/>
            <person name="Fitzgerald M."/>
            <person name="Foley K."/>
            <person name="Gage D."/>
            <person name="Galagan J."/>
            <person name="Gearin G."/>
            <person name="Gnerre S."/>
            <person name="Gnirke A."/>
            <person name="Goyette A."/>
            <person name="Graham J."/>
            <person name="Grandbois E."/>
            <person name="Gyaltsen K."/>
            <person name="Hafez N."/>
            <person name="Hagopian D."/>
            <person name="Hagos B."/>
            <person name="Hall J."/>
            <person name="Hatcher B."/>
            <person name="Heller A."/>
            <person name="Higgins H."/>
            <person name="Honan T."/>
            <person name="Horn A."/>
            <person name="Houde N."/>
            <person name="Hughes L."/>
            <person name="Hulme W."/>
            <person name="Husby E."/>
            <person name="Iliev I."/>
            <person name="Jaffe D."/>
            <person name="Jones C."/>
            <person name="Kamal M."/>
            <person name="Kamat A."/>
            <person name="Kamvysselis M."/>
            <person name="Karlsson E."/>
            <person name="Kells C."/>
            <person name="Kieu A."/>
            <person name="Kisner P."/>
            <person name="Kodira C."/>
            <person name="Kulbokas E."/>
            <person name="Labutti K."/>
            <person name="Lama D."/>
            <person name="Landers T."/>
            <person name="Leger J."/>
            <person name="Levine S."/>
            <person name="Lewis D."/>
            <person name="Lewis T."/>
            <person name="Lindblad-toh K."/>
            <person name="Liu X."/>
            <person name="Lokyitsang T."/>
            <person name="Lokyitsang Y."/>
            <person name="Lucien O."/>
            <person name="Lui A."/>
            <person name="Ma L.J."/>
            <person name="Mabbitt R."/>
            <person name="Macdonald J."/>
            <person name="Maclean C."/>
            <person name="Major J."/>
            <person name="Manning J."/>
            <person name="Marabella R."/>
            <person name="Maru K."/>
            <person name="Matthews C."/>
            <person name="Mauceli E."/>
            <person name="Mccarthy M."/>
            <person name="Mcdonough S."/>
            <person name="Mcghee T."/>
            <person name="Meldrim J."/>
            <person name="Meneus L."/>
            <person name="Mesirov J."/>
            <person name="Mihalev A."/>
            <person name="Mihova T."/>
            <person name="Mikkelsen T."/>
            <person name="Mlenga V."/>
            <person name="Moru K."/>
            <person name="Mozes J."/>
            <person name="Mulrain L."/>
            <person name="Munson G."/>
            <person name="Naylor J."/>
            <person name="Newes C."/>
            <person name="Nguyen C."/>
            <person name="Nguyen N."/>
            <person name="Nguyen T."/>
            <person name="Nicol R."/>
            <person name="Nielsen C."/>
            <person name="Nizzari M."/>
            <person name="Norbu C."/>
            <person name="Norbu N."/>
            <person name="O'donnell P."/>
            <person name="Okoawo O."/>
            <person name="O'leary S."/>
            <person name="Omotosho B."/>
            <person name="O'neill K."/>
            <person name="Osman S."/>
            <person name="Parker S."/>
            <person name="Perrin D."/>
            <person name="Phunkhang P."/>
            <person name="Piqani B."/>
            <person name="Purcell S."/>
            <person name="Rachupka T."/>
            <person name="Ramasamy U."/>
            <person name="Rameau R."/>
            <person name="Ray V."/>
            <person name="Raymond C."/>
            <person name="Retta R."/>
            <person name="Richardson S."/>
            <person name="Rise C."/>
            <person name="Rodriguez J."/>
            <person name="Rogers J."/>
            <person name="Rogov P."/>
            <person name="Rutman M."/>
            <person name="Schupbach R."/>
            <person name="Seaman C."/>
            <person name="Settipalli S."/>
            <person name="Sharpe T."/>
            <person name="Sheridan J."/>
            <person name="Sherpa N."/>
            <person name="Shi J."/>
            <person name="Smirnov S."/>
            <person name="Smith C."/>
            <person name="Sougnez C."/>
            <person name="Spencer B."/>
            <person name="Stalker J."/>
            <person name="Stange-thomann N."/>
            <person name="Stavropoulos S."/>
            <person name="Stetson K."/>
            <person name="Stone C."/>
            <person name="Stone S."/>
            <person name="Stubbs M."/>
            <person name="Talamas J."/>
            <person name="Tchuinga P."/>
            <person name="Tenzing P."/>
            <person name="Tesfaye S."/>
            <person name="Theodore J."/>
            <person name="Thoulutsang Y."/>
            <person name="Topham K."/>
            <person name="Towey S."/>
            <person name="Tsamla T."/>
            <person name="Tsomo N."/>
            <person name="Vallee D."/>
            <person name="Vassiliev H."/>
            <person name="Venkataraman V."/>
            <person name="Vinson J."/>
            <person name="Vo A."/>
            <person name="Wade C."/>
            <person name="Wang S."/>
            <person name="Wangchuk T."/>
            <person name="Wangdi T."/>
            <person name="Whittaker C."/>
            <person name="Wilkinson J."/>
            <person name="Wu Y."/>
            <person name="Wyman D."/>
            <person name="Yadav S."/>
            <person name="Yang S."/>
            <person name="Yang X."/>
            <person name="Yeager S."/>
            <person name="Yee E."/>
            <person name="Young G."/>
            <person name="Zainoun J."/>
            <person name="Zembeck L."/>
            <person name="Zimmer A."/>
            <person name="Zody M."/>
            <person name="Lander E."/>
        </authorList>
    </citation>
    <scope>NUCLEOTIDE SEQUENCE [LARGE SCALE GENOMIC DNA]</scope>
</reference>
<evidence type="ECO:0000256" key="2">
    <source>
        <dbReference type="SAM" id="Coils"/>
    </source>
</evidence>
<accession>H2YYM0</accession>
<evidence type="ECO:0000313" key="5">
    <source>
        <dbReference type="Proteomes" id="UP000007875"/>
    </source>
</evidence>
<reference evidence="4" key="3">
    <citation type="submission" date="2025-09" db="UniProtKB">
        <authorList>
            <consortium name="Ensembl"/>
        </authorList>
    </citation>
    <scope>IDENTIFICATION</scope>
</reference>
<sequence>MGLFGKNPPPDPREKVRQWSAALRKESRTLDRQIRAIQREQEKVKRTLKDAAKKGDKQSCNILAKELVNSNKSINRIYASKAQISSVEMSIKNQASMARVSGAFEKSTEVMRAMQALVKVDEVRETMMGLSKEMMKMGIVEEMMDDMVSPLDDSEELEEAAQSEIDKVLYDITAGALGKLPDSETHELPTFDDQVEVDEDEDVMQQRLEALRS</sequence>
<reference evidence="4" key="2">
    <citation type="submission" date="2025-08" db="UniProtKB">
        <authorList>
            <consortium name="Ensembl"/>
        </authorList>
    </citation>
    <scope>IDENTIFICATION</scope>
</reference>
<feature type="region of interest" description="Disordered" evidence="3">
    <location>
        <begin position="179"/>
        <end position="200"/>
    </location>
</feature>
<dbReference type="eggNOG" id="KOG3229">
    <property type="taxonomic scope" value="Eukaryota"/>
</dbReference>
<dbReference type="FunCoup" id="H2YYM0">
    <property type="interactions" value="561"/>
</dbReference>
<dbReference type="Proteomes" id="UP000007875">
    <property type="component" value="Unassembled WGS sequence"/>
</dbReference>
<dbReference type="AlphaFoldDB" id="H2YYM0"/>
<dbReference type="OMA" id="EMMKIGI"/>
<dbReference type="Pfam" id="PF03357">
    <property type="entry name" value="Snf7"/>
    <property type="match status" value="1"/>
</dbReference>
<evidence type="ECO:0000256" key="3">
    <source>
        <dbReference type="SAM" id="MobiDB-lite"/>
    </source>
</evidence>
<dbReference type="Ensembl" id="ENSCSAVT00000010557.1">
    <property type="protein sequence ID" value="ENSCSAVP00000010431.1"/>
    <property type="gene ID" value="ENSCSAVG00000006144.1"/>
</dbReference>
<protein>
    <recommendedName>
        <fullName evidence="6">Charged multivesicular body protein 3</fullName>
    </recommendedName>
</protein>
<evidence type="ECO:0000313" key="4">
    <source>
        <dbReference type="Ensembl" id="ENSCSAVP00000010431.1"/>
    </source>
</evidence>
<dbReference type="Gene3D" id="6.10.140.1230">
    <property type="match status" value="1"/>
</dbReference>
<dbReference type="GO" id="GO:0007034">
    <property type="term" value="P:vacuolar transport"/>
    <property type="evidence" value="ECO:0007669"/>
    <property type="project" value="InterPro"/>
</dbReference>
<keyword evidence="2" id="KW-0175">Coiled coil</keyword>
<dbReference type="GeneTree" id="ENSGT00950000182832"/>
<organism evidence="4 5">
    <name type="scientific">Ciona savignyi</name>
    <name type="common">Pacific transparent sea squirt</name>
    <dbReference type="NCBI Taxonomy" id="51511"/>
    <lineage>
        <taxon>Eukaryota</taxon>
        <taxon>Metazoa</taxon>
        <taxon>Chordata</taxon>
        <taxon>Tunicata</taxon>
        <taxon>Ascidiacea</taxon>
        <taxon>Phlebobranchia</taxon>
        <taxon>Cionidae</taxon>
        <taxon>Ciona</taxon>
    </lineage>
</organism>
<dbReference type="InParanoid" id="H2YYM0"/>
<feature type="coiled-coil region" evidence="2">
    <location>
        <begin position="20"/>
        <end position="54"/>
    </location>
</feature>